<dbReference type="InterPro" id="IPR018097">
    <property type="entry name" value="EGF_Ca-bd_CS"/>
</dbReference>
<evidence type="ECO:0000313" key="8">
    <source>
        <dbReference type="Proteomes" id="UP001159428"/>
    </source>
</evidence>
<keyword evidence="2" id="KW-0732">Signal</keyword>
<dbReference type="InterPro" id="IPR009017">
    <property type="entry name" value="GFP"/>
</dbReference>
<dbReference type="PROSITE" id="PS50026">
    <property type="entry name" value="EGF_3"/>
    <property type="match status" value="2"/>
</dbReference>
<dbReference type="CDD" id="cd00054">
    <property type="entry name" value="EGF_CA"/>
    <property type="match status" value="2"/>
</dbReference>
<organism evidence="7 8">
    <name type="scientific">Pocillopora meandrina</name>
    <dbReference type="NCBI Taxonomy" id="46732"/>
    <lineage>
        <taxon>Eukaryota</taxon>
        <taxon>Metazoa</taxon>
        <taxon>Cnidaria</taxon>
        <taxon>Anthozoa</taxon>
        <taxon>Hexacorallia</taxon>
        <taxon>Scleractinia</taxon>
        <taxon>Astrocoeniina</taxon>
        <taxon>Pocilloporidae</taxon>
        <taxon>Pocillopora</taxon>
    </lineage>
</organism>
<keyword evidence="3" id="KW-0677">Repeat</keyword>
<dbReference type="Gene3D" id="2.10.25.10">
    <property type="entry name" value="Laminin"/>
    <property type="match status" value="1"/>
</dbReference>
<dbReference type="SMART" id="SM00181">
    <property type="entry name" value="EGF"/>
    <property type="match status" value="2"/>
</dbReference>
<evidence type="ECO:0000256" key="5">
    <source>
        <dbReference type="PROSITE-ProRule" id="PRU00076"/>
    </source>
</evidence>
<dbReference type="GO" id="GO:0005509">
    <property type="term" value="F:calcium ion binding"/>
    <property type="evidence" value="ECO:0007669"/>
    <property type="project" value="InterPro"/>
</dbReference>
<dbReference type="AlphaFoldDB" id="A0AAU9VYC7"/>
<keyword evidence="1 5" id="KW-0245">EGF-like domain</keyword>
<dbReference type="PANTHER" id="PTHR12916">
    <property type="entry name" value="CYTOCHROME C OXIDASE POLYPEPTIDE VIC-2"/>
    <property type="match status" value="1"/>
</dbReference>
<proteinExistence type="predicted"/>
<feature type="disulfide bond" evidence="5">
    <location>
        <begin position="83"/>
        <end position="92"/>
    </location>
</feature>
<dbReference type="SUPFAM" id="SSF57196">
    <property type="entry name" value="EGF/Laminin"/>
    <property type="match status" value="2"/>
</dbReference>
<dbReference type="InterPro" id="IPR000152">
    <property type="entry name" value="EGF-type_Asp/Asn_hydroxyl_site"/>
</dbReference>
<protein>
    <recommendedName>
        <fullName evidence="6">EGF-like domain-containing protein</fullName>
    </recommendedName>
</protein>
<dbReference type="Pfam" id="PF12947">
    <property type="entry name" value="EGF_3"/>
    <property type="match status" value="1"/>
</dbReference>
<dbReference type="PROSITE" id="PS00010">
    <property type="entry name" value="ASX_HYDROXYL"/>
    <property type="match status" value="1"/>
</dbReference>
<dbReference type="EMBL" id="CALNXJ010000004">
    <property type="protein sequence ID" value="CAH3037749.1"/>
    <property type="molecule type" value="Genomic_DNA"/>
</dbReference>
<reference evidence="7 8" key="1">
    <citation type="submission" date="2022-05" db="EMBL/GenBank/DDBJ databases">
        <authorList>
            <consortium name="Genoscope - CEA"/>
            <person name="William W."/>
        </authorList>
    </citation>
    <scope>NUCLEOTIDE SEQUENCE [LARGE SCALE GENOMIC DNA]</scope>
</reference>
<sequence length="258" mass="28997">MDQDSCEWQCYLDNNCVSINLQFEGTERNCELNNSTHNEHHEDFIGAEGYFYRGTENACGGSPCKNNAICQSGFTSKRYRCLCISGYTGHDCGEDIDECSQVNDCSEHANCHNTAGSYDCICREGYCGDGYTCEKAVSGDRKEKYGKTPNAFIFSLNNSEQTRAFKSMVRNSEKATSNHIYLGPTFGNKDIRIDRYPSKSRDKTSSVANFGNDYFLPSNVTIQNSQTILAGVKNFRPDELEVFYLTKELCRQTKVSPP</sequence>
<dbReference type="FunFam" id="2.10.25.10:FF:000038">
    <property type="entry name" value="Fibrillin 2"/>
    <property type="match status" value="1"/>
</dbReference>
<dbReference type="PROSITE" id="PS00022">
    <property type="entry name" value="EGF_1"/>
    <property type="match status" value="1"/>
</dbReference>
<feature type="domain" description="EGF-like" evidence="6">
    <location>
        <begin position="55"/>
        <end position="93"/>
    </location>
</feature>
<feature type="disulfide bond" evidence="5">
    <location>
        <begin position="64"/>
        <end position="81"/>
    </location>
</feature>
<evidence type="ECO:0000313" key="7">
    <source>
        <dbReference type="EMBL" id="CAH3037749.1"/>
    </source>
</evidence>
<feature type="domain" description="EGF-like" evidence="6">
    <location>
        <begin position="95"/>
        <end position="134"/>
    </location>
</feature>
<dbReference type="SMART" id="SM00179">
    <property type="entry name" value="EGF_CA"/>
    <property type="match status" value="2"/>
</dbReference>
<dbReference type="PROSITE" id="PS01187">
    <property type="entry name" value="EGF_CA"/>
    <property type="match status" value="1"/>
</dbReference>
<evidence type="ECO:0000256" key="4">
    <source>
        <dbReference type="ARBA" id="ARBA00023157"/>
    </source>
</evidence>
<comment type="caution">
    <text evidence="7">The sequence shown here is derived from an EMBL/GenBank/DDBJ whole genome shotgun (WGS) entry which is preliminary data.</text>
</comment>
<keyword evidence="4 5" id="KW-1015">Disulfide bond</keyword>
<dbReference type="InterPro" id="IPR000742">
    <property type="entry name" value="EGF"/>
</dbReference>
<dbReference type="PROSITE" id="PS01186">
    <property type="entry name" value="EGF_2"/>
    <property type="match status" value="2"/>
</dbReference>
<dbReference type="Gene3D" id="2.40.155.10">
    <property type="entry name" value="Green fluorescent protein"/>
    <property type="match status" value="1"/>
</dbReference>
<evidence type="ECO:0000256" key="2">
    <source>
        <dbReference type="ARBA" id="ARBA00022729"/>
    </source>
</evidence>
<evidence type="ECO:0000256" key="1">
    <source>
        <dbReference type="ARBA" id="ARBA00022536"/>
    </source>
</evidence>
<dbReference type="InterPro" id="IPR001881">
    <property type="entry name" value="EGF-like_Ca-bd_dom"/>
</dbReference>
<comment type="caution">
    <text evidence="5">Lacks conserved residue(s) required for the propagation of feature annotation.</text>
</comment>
<keyword evidence="8" id="KW-1185">Reference proteome</keyword>
<evidence type="ECO:0000259" key="6">
    <source>
        <dbReference type="PROSITE" id="PS50026"/>
    </source>
</evidence>
<name>A0AAU9VYC7_9CNID</name>
<gene>
    <name evidence="7" type="ORF">PMEA_00021334</name>
</gene>
<dbReference type="PANTHER" id="PTHR12916:SF4">
    <property type="entry name" value="UNINFLATABLE, ISOFORM C"/>
    <property type="match status" value="1"/>
</dbReference>
<dbReference type="InterPro" id="IPR024731">
    <property type="entry name" value="NELL2-like_EGF"/>
</dbReference>
<evidence type="ECO:0000256" key="3">
    <source>
        <dbReference type="ARBA" id="ARBA00022737"/>
    </source>
</evidence>
<dbReference type="Proteomes" id="UP001159428">
    <property type="component" value="Unassembled WGS sequence"/>
</dbReference>
<accession>A0AAU9VYC7</accession>